<dbReference type="GO" id="GO:0008270">
    <property type="term" value="F:zinc ion binding"/>
    <property type="evidence" value="ECO:0007669"/>
    <property type="project" value="UniProtKB-KW"/>
</dbReference>
<sequence length="188" mass="20812">MIKMAPKAQTMYKLWVGMVGVSPLPAAPKLCSLHFTSHQYKRTGIGPSSLHTPMNEDHRKPKKLKKNAFPSLFYDSDGELFEMVPVTVPECSDEDPDEEATLNSVLGDLQSVYSEDQRNIEKFSTASNKAETEKHCAYHPHCNGAAQSGGQGHASMANHTDKTAGKKLRRRLFFAARSQQKRGIPANP</sequence>
<keyword evidence="2" id="KW-0863">Zinc-finger</keyword>
<dbReference type="AlphaFoldDB" id="A0AAD7W9J4"/>
<evidence type="ECO:0000256" key="1">
    <source>
        <dbReference type="ARBA" id="ARBA00022723"/>
    </source>
</evidence>
<evidence type="ECO:0000256" key="3">
    <source>
        <dbReference type="ARBA" id="ARBA00022833"/>
    </source>
</evidence>
<dbReference type="InterPro" id="IPR006612">
    <property type="entry name" value="THAP_Znf"/>
</dbReference>
<keyword evidence="4" id="KW-0238">DNA-binding</keyword>
<proteinExistence type="predicted"/>
<keyword evidence="1" id="KW-0479">Metal-binding</keyword>
<evidence type="ECO:0000259" key="5">
    <source>
        <dbReference type="Pfam" id="PF05485"/>
    </source>
</evidence>
<evidence type="ECO:0000313" key="6">
    <source>
        <dbReference type="EMBL" id="KAJ8388917.1"/>
    </source>
</evidence>
<keyword evidence="3" id="KW-0862">Zinc</keyword>
<dbReference type="Proteomes" id="UP001221898">
    <property type="component" value="Unassembled WGS sequence"/>
</dbReference>
<accession>A0AAD7W9J4</accession>
<evidence type="ECO:0000256" key="2">
    <source>
        <dbReference type="ARBA" id="ARBA00022771"/>
    </source>
</evidence>
<gene>
    <name evidence="6" type="ORF">AAFF_G00126730</name>
</gene>
<feature type="domain" description="THAP-type" evidence="5">
    <location>
        <begin position="5"/>
        <end position="73"/>
    </location>
</feature>
<keyword evidence="7" id="KW-1185">Reference proteome</keyword>
<dbReference type="Pfam" id="PF05485">
    <property type="entry name" value="THAP"/>
    <property type="match status" value="1"/>
</dbReference>
<evidence type="ECO:0000313" key="7">
    <source>
        <dbReference type="Proteomes" id="UP001221898"/>
    </source>
</evidence>
<dbReference type="EMBL" id="JAINUG010000189">
    <property type="protein sequence ID" value="KAJ8388917.1"/>
    <property type="molecule type" value="Genomic_DNA"/>
</dbReference>
<organism evidence="6 7">
    <name type="scientific">Aldrovandia affinis</name>
    <dbReference type="NCBI Taxonomy" id="143900"/>
    <lineage>
        <taxon>Eukaryota</taxon>
        <taxon>Metazoa</taxon>
        <taxon>Chordata</taxon>
        <taxon>Craniata</taxon>
        <taxon>Vertebrata</taxon>
        <taxon>Euteleostomi</taxon>
        <taxon>Actinopterygii</taxon>
        <taxon>Neopterygii</taxon>
        <taxon>Teleostei</taxon>
        <taxon>Notacanthiformes</taxon>
        <taxon>Halosauridae</taxon>
        <taxon>Aldrovandia</taxon>
    </lineage>
</organism>
<comment type="caution">
    <text evidence="6">The sequence shown here is derived from an EMBL/GenBank/DDBJ whole genome shotgun (WGS) entry which is preliminary data.</text>
</comment>
<protein>
    <recommendedName>
        <fullName evidence="5">THAP-type domain-containing protein</fullName>
    </recommendedName>
</protein>
<dbReference type="GO" id="GO:0003677">
    <property type="term" value="F:DNA binding"/>
    <property type="evidence" value="ECO:0007669"/>
    <property type="project" value="UniProtKB-KW"/>
</dbReference>
<reference evidence="6" key="1">
    <citation type="journal article" date="2023" name="Science">
        <title>Genome structures resolve the early diversification of teleost fishes.</title>
        <authorList>
            <person name="Parey E."/>
            <person name="Louis A."/>
            <person name="Montfort J."/>
            <person name="Bouchez O."/>
            <person name="Roques C."/>
            <person name="Iampietro C."/>
            <person name="Lluch J."/>
            <person name="Castinel A."/>
            <person name="Donnadieu C."/>
            <person name="Desvignes T."/>
            <person name="Floi Bucao C."/>
            <person name="Jouanno E."/>
            <person name="Wen M."/>
            <person name="Mejri S."/>
            <person name="Dirks R."/>
            <person name="Jansen H."/>
            <person name="Henkel C."/>
            <person name="Chen W.J."/>
            <person name="Zahm M."/>
            <person name="Cabau C."/>
            <person name="Klopp C."/>
            <person name="Thompson A.W."/>
            <person name="Robinson-Rechavi M."/>
            <person name="Braasch I."/>
            <person name="Lecointre G."/>
            <person name="Bobe J."/>
            <person name="Postlethwait J.H."/>
            <person name="Berthelot C."/>
            <person name="Roest Crollius H."/>
            <person name="Guiguen Y."/>
        </authorList>
    </citation>
    <scope>NUCLEOTIDE SEQUENCE</scope>
    <source>
        <strain evidence="6">NC1722</strain>
    </source>
</reference>
<name>A0AAD7W9J4_9TELE</name>
<evidence type="ECO:0000256" key="4">
    <source>
        <dbReference type="ARBA" id="ARBA00023125"/>
    </source>
</evidence>